<dbReference type="Gene3D" id="1.10.3210.10">
    <property type="entry name" value="Hypothetical protein af1432"/>
    <property type="match status" value="1"/>
</dbReference>
<sequence>MHTCRPDYLSALLAQLPEMLSRVHRWTHFPSLPATERETVLEHSYISVLLTSAMLALEEAHGLHKGKMDHGKVVLAAALHDIGEGRIGDVRYAVKQDPRVREHLEAIEREQVEHMLCDLPEAARVVFWDAYELVNSNTLEGRFFEAVERIGYVQYAVPHVQRGRMEFLEVFRMQHEKILALEPEFVSAKIIYDAYREYVAEQIRLEKAAEAVRFLAGARLE</sequence>
<evidence type="ECO:0000313" key="2">
    <source>
        <dbReference type="Proteomes" id="UP000176501"/>
    </source>
</evidence>
<comment type="caution">
    <text evidence="1">The sequence shown here is derived from an EMBL/GenBank/DDBJ whole genome shotgun (WGS) entry which is preliminary data.</text>
</comment>
<dbReference type="Proteomes" id="UP000176501">
    <property type="component" value="Unassembled WGS sequence"/>
</dbReference>
<gene>
    <name evidence="1" type="ORF">A2304_03850</name>
</gene>
<reference evidence="1 2" key="1">
    <citation type="journal article" date="2016" name="Nat. Commun.">
        <title>Thousands of microbial genomes shed light on interconnected biogeochemical processes in an aquifer system.</title>
        <authorList>
            <person name="Anantharaman K."/>
            <person name="Brown C.T."/>
            <person name="Hug L.A."/>
            <person name="Sharon I."/>
            <person name="Castelle C.J."/>
            <person name="Probst A.J."/>
            <person name="Thomas B.C."/>
            <person name="Singh A."/>
            <person name="Wilkins M.J."/>
            <person name="Karaoz U."/>
            <person name="Brodie E.L."/>
            <person name="Williams K.H."/>
            <person name="Hubbard S.S."/>
            <person name="Banfield J.F."/>
        </authorList>
    </citation>
    <scope>NUCLEOTIDE SEQUENCE [LARGE SCALE GENOMIC DNA]</scope>
</reference>
<dbReference type="AlphaFoldDB" id="A0A1F7W7R6"/>
<evidence type="ECO:0000313" key="1">
    <source>
        <dbReference type="EMBL" id="OGL98855.1"/>
    </source>
</evidence>
<accession>A0A1F7W7R6</accession>
<organism evidence="1 2">
    <name type="scientific">Candidatus Uhrbacteria bacterium RIFOXYB2_FULL_57_15</name>
    <dbReference type="NCBI Taxonomy" id="1802422"/>
    <lineage>
        <taxon>Bacteria</taxon>
        <taxon>Candidatus Uhriibacteriota</taxon>
    </lineage>
</organism>
<dbReference type="EMBL" id="MGFE01000013">
    <property type="protein sequence ID" value="OGL98855.1"/>
    <property type="molecule type" value="Genomic_DNA"/>
</dbReference>
<protein>
    <recommendedName>
        <fullName evidence="3">HD/PDEase domain-containing protein</fullName>
    </recommendedName>
</protein>
<dbReference type="SUPFAM" id="SSF109604">
    <property type="entry name" value="HD-domain/PDEase-like"/>
    <property type="match status" value="1"/>
</dbReference>
<proteinExistence type="predicted"/>
<evidence type="ECO:0008006" key="3">
    <source>
        <dbReference type="Google" id="ProtNLM"/>
    </source>
</evidence>
<name>A0A1F7W7R6_9BACT</name>
<dbReference type="Pfam" id="PF12917">
    <property type="entry name" value="YfbR-like"/>
    <property type="match status" value="1"/>
</dbReference>